<evidence type="ECO:0000313" key="4">
    <source>
        <dbReference type="EMBL" id="ELY61737.1"/>
    </source>
</evidence>
<accession>L9XJG5</accession>
<dbReference type="OrthoDB" id="202021at2157"/>
<evidence type="ECO:0000313" key="5">
    <source>
        <dbReference type="Proteomes" id="UP000011688"/>
    </source>
</evidence>
<sequence>MSLIAEYTVETPLLEEALEAVPNMILHTEAFHTTSEGEPKTIISAWGDNFHTFEQHLDIDPTIDEYEHLSDISDRRLYRITFTERGKEYFTYTIHEEHDTIILDTTGTHERLEVRARFQTRDALVAYRDACEELDVSFTLHSLYSEEQILSDACVENPYGVTVAQREAIICALEMGYFAIPRETTLEEIADELGISTQSVSQRLRRGQENIFRTTIAR</sequence>
<dbReference type="EMBL" id="AOIB01000003">
    <property type="protein sequence ID" value="ELY61737.1"/>
    <property type="molecule type" value="Genomic_DNA"/>
</dbReference>
<evidence type="ECO:0000256" key="1">
    <source>
        <dbReference type="ARBA" id="ARBA00023015"/>
    </source>
</evidence>
<dbReference type="InterPro" id="IPR007050">
    <property type="entry name" value="HTH_bacterioopsin"/>
</dbReference>
<dbReference type="InterPro" id="IPR013324">
    <property type="entry name" value="RNA_pol_sigma_r3/r4-like"/>
</dbReference>
<evidence type="ECO:0000259" key="3">
    <source>
        <dbReference type="Pfam" id="PF04967"/>
    </source>
</evidence>
<evidence type="ECO:0000256" key="2">
    <source>
        <dbReference type="ARBA" id="ARBA00023163"/>
    </source>
</evidence>
<dbReference type="Pfam" id="PF04967">
    <property type="entry name" value="HTH_10"/>
    <property type="match status" value="1"/>
</dbReference>
<organism evidence="4 5">
    <name type="scientific">Natronococcus amylolyticus DSM 10524</name>
    <dbReference type="NCBI Taxonomy" id="1227497"/>
    <lineage>
        <taxon>Archaea</taxon>
        <taxon>Methanobacteriati</taxon>
        <taxon>Methanobacteriota</taxon>
        <taxon>Stenosarchaea group</taxon>
        <taxon>Halobacteria</taxon>
        <taxon>Halobacteriales</taxon>
        <taxon>Natrialbaceae</taxon>
        <taxon>Natronococcus</taxon>
    </lineage>
</organism>
<comment type="caution">
    <text evidence="4">The sequence shown here is derived from an EMBL/GenBank/DDBJ whole genome shotgun (WGS) entry which is preliminary data.</text>
</comment>
<keyword evidence="1" id="KW-0805">Transcription regulation</keyword>
<protein>
    <submittedName>
        <fullName evidence="4">Bacterio-opsin activator HTH domain-containing protein</fullName>
    </submittedName>
</protein>
<dbReference type="AlphaFoldDB" id="L9XJG5"/>
<dbReference type="RefSeq" id="WP_005552902.1">
    <property type="nucleotide sequence ID" value="NZ_AOIB01000003.1"/>
</dbReference>
<dbReference type="PANTHER" id="PTHR34236:SF1">
    <property type="entry name" value="DIMETHYL SULFOXIDE REDUCTASE TRANSCRIPTIONAL ACTIVATOR"/>
    <property type="match status" value="1"/>
</dbReference>
<dbReference type="eggNOG" id="arCOG02280">
    <property type="taxonomic scope" value="Archaea"/>
</dbReference>
<dbReference type="PANTHER" id="PTHR34236">
    <property type="entry name" value="DIMETHYL SULFOXIDE REDUCTASE TRANSCRIPTIONAL ACTIVATOR"/>
    <property type="match status" value="1"/>
</dbReference>
<reference evidence="4 5" key="1">
    <citation type="journal article" date="2014" name="PLoS Genet.">
        <title>Phylogenetically driven sequencing of extremely halophilic archaea reveals strategies for static and dynamic osmo-response.</title>
        <authorList>
            <person name="Becker E.A."/>
            <person name="Seitzer P.M."/>
            <person name="Tritt A."/>
            <person name="Larsen D."/>
            <person name="Krusor M."/>
            <person name="Yao A.I."/>
            <person name="Wu D."/>
            <person name="Madern D."/>
            <person name="Eisen J.A."/>
            <person name="Darling A.E."/>
            <person name="Facciotti M.T."/>
        </authorList>
    </citation>
    <scope>NUCLEOTIDE SEQUENCE [LARGE SCALE GENOMIC DNA]</scope>
    <source>
        <strain evidence="4 5">DSM 10524</strain>
    </source>
</reference>
<keyword evidence="2" id="KW-0804">Transcription</keyword>
<gene>
    <name evidence="4" type="ORF">C491_00395</name>
</gene>
<dbReference type="Proteomes" id="UP000011688">
    <property type="component" value="Unassembled WGS sequence"/>
</dbReference>
<feature type="domain" description="HTH bat-type" evidence="3">
    <location>
        <begin position="162"/>
        <end position="212"/>
    </location>
</feature>
<name>L9XJG5_9EURY</name>
<dbReference type="SUPFAM" id="SSF88659">
    <property type="entry name" value="Sigma3 and sigma4 domains of RNA polymerase sigma factors"/>
    <property type="match status" value="1"/>
</dbReference>
<proteinExistence type="predicted"/>
<keyword evidence="5" id="KW-1185">Reference proteome</keyword>